<evidence type="ECO:0000313" key="2">
    <source>
        <dbReference type="EMBL" id="KAA0597217.1"/>
    </source>
</evidence>
<evidence type="ECO:0000313" key="3">
    <source>
        <dbReference type="Proteomes" id="UP000324927"/>
    </source>
</evidence>
<dbReference type="SUPFAM" id="SSF52540">
    <property type="entry name" value="P-loop containing nucleoside triphosphate hydrolases"/>
    <property type="match status" value="1"/>
</dbReference>
<gene>
    <name evidence="2" type="ORF">FZ942_08995</name>
</gene>
<evidence type="ECO:0000256" key="1">
    <source>
        <dbReference type="SAM" id="MobiDB-lite"/>
    </source>
</evidence>
<dbReference type="OrthoDB" id="7595773at2"/>
<accession>A0A5A9GS49</accession>
<proteinExistence type="predicted"/>
<dbReference type="AlphaFoldDB" id="A0A5A9GS49"/>
<name>A0A5A9GS49_AZOLI</name>
<dbReference type="InterPro" id="IPR027417">
    <property type="entry name" value="P-loop_NTPase"/>
</dbReference>
<sequence>MTVPRGYSSLEEAERRQQSQRRPFIDNRVRSEPNPRFAAAPPSILDGDCARWLGKEPEDVPFVIGGLVPRGMTTLLVGHGGAGKSMLAQVAMTCIPTGNDFLGRTTEGGTTAGMFAEDPDVVLHARQVRINSYLNVDMEALVGRSFPKSYAGVDACLWRAGKTTPVFDRLETDLRHIADLRLIVIDNVALVYADNENDRIPVSGFVNALNGMASRLNAGLILCTHTSKSTEDSGNRLASGSTAWVNASRSVLVVKPDETNPDRVTLRVAKANHARTGDKLELIWMDGVLRLKDAAPTGAFGAIHKRQVDRMFLDALARATAAGITLNASANTSRYAPRYLAQGEDMTGLTERDLTAAMRRLLDARAIREVTEGPPSKPRSRLVMVKQESEE</sequence>
<dbReference type="RefSeq" id="WP_149230745.1">
    <property type="nucleotide sequence ID" value="NZ_JALJXJ010000001.1"/>
</dbReference>
<dbReference type="EMBL" id="VTTN01000002">
    <property type="protein sequence ID" value="KAA0597217.1"/>
    <property type="molecule type" value="Genomic_DNA"/>
</dbReference>
<dbReference type="Pfam" id="PF13481">
    <property type="entry name" value="AAA_25"/>
    <property type="match status" value="1"/>
</dbReference>
<keyword evidence="3" id="KW-1185">Reference proteome</keyword>
<feature type="region of interest" description="Disordered" evidence="1">
    <location>
        <begin position="1"/>
        <end position="40"/>
    </location>
</feature>
<organism evidence="2 3">
    <name type="scientific">Azospirillum lipoferum</name>
    <dbReference type="NCBI Taxonomy" id="193"/>
    <lineage>
        <taxon>Bacteria</taxon>
        <taxon>Pseudomonadati</taxon>
        <taxon>Pseudomonadota</taxon>
        <taxon>Alphaproteobacteria</taxon>
        <taxon>Rhodospirillales</taxon>
        <taxon>Azospirillaceae</taxon>
        <taxon>Azospirillum</taxon>
    </lineage>
</organism>
<reference evidence="2 3" key="1">
    <citation type="submission" date="2019-08" db="EMBL/GenBank/DDBJ databases">
        <authorList>
            <person name="Grouzdev D."/>
            <person name="Tikhonova E."/>
            <person name="Kravchenko I."/>
        </authorList>
    </citation>
    <scope>NUCLEOTIDE SEQUENCE [LARGE SCALE GENOMIC DNA]</scope>
    <source>
        <strain evidence="2 3">59b</strain>
    </source>
</reference>
<protein>
    <submittedName>
        <fullName evidence="2">AAA family ATPase</fullName>
    </submittedName>
</protein>
<dbReference type="Gene3D" id="3.40.50.300">
    <property type="entry name" value="P-loop containing nucleotide triphosphate hydrolases"/>
    <property type="match status" value="1"/>
</dbReference>
<comment type="caution">
    <text evidence="2">The sequence shown here is derived from an EMBL/GenBank/DDBJ whole genome shotgun (WGS) entry which is preliminary data.</text>
</comment>
<feature type="region of interest" description="Disordered" evidence="1">
    <location>
        <begin position="371"/>
        <end position="391"/>
    </location>
</feature>
<feature type="compositionally biased region" description="Basic and acidic residues" evidence="1">
    <location>
        <begin position="12"/>
        <end position="33"/>
    </location>
</feature>
<dbReference type="Proteomes" id="UP000324927">
    <property type="component" value="Unassembled WGS sequence"/>
</dbReference>